<dbReference type="EMBL" id="BMFK01000001">
    <property type="protein sequence ID" value="GGE70480.1"/>
    <property type="molecule type" value="Genomic_DNA"/>
</dbReference>
<reference evidence="2" key="2">
    <citation type="submission" date="2020-09" db="EMBL/GenBank/DDBJ databases">
        <authorList>
            <person name="Sun Q."/>
            <person name="Zhou Y."/>
        </authorList>
    </citation>
    <scope>NUCLEOTIDE SEQUENCE</scope>
    <source>
        <strain evidence="2">CGMCC 1.12698</strain>
    </source>
</reference>
<reference evidence="2" key="1">
    <citation type="journal article" date="2014" name="Int. J. Syst. Evol. Microbiol.">
        <title>Complete genome sequence of Corynebacterium casei LMG S-19264T (=DSM 44701T), isolated from a smear-ripened cheese.</title>
        <authorList>
            <consortium name="US DOE Joint Genome Institute (JGI-PGF)"/>
            <person name="Walter F."/>
            <person name="Albersmeier A."/>
            <person name="Kalinowski J."/>
            <person name="Ruckert C."/>
        </authorList>
    </citation>
    <scope>NUCLEOTIDE SEQUENCE</scope>
    <source>
        <strain evidence="2">CGMCC 1.12698</strain>
    </source>
</reference>
<dbReference type="InterPro" id="IPR016181">
    <property type="entry name" value="Acyl_CoA_acyltransferase"/>
</dbReference>
<dbReference type="GO" id="GO:0016747">
    <property type="term" value="F:acyltransferase activity, transferring groups other than amino-acyl groups"/>
    <property type="evidence" value="ECO:0007669"/>
    <property type="project" value="InterPro"/>
</dbReference>
<dbReference type="InterPro" id="IPR000182">
    <property type="entry name" value="GNAT_dom"/>
</dbReference>
<dbReference type="Gene3D" id="3.40.630.30">
    <property type="match status" value="1"/>
</dbReference>
<dbReference type="Gene3D" id="3.40.630.110">
    <property type="entry name" value="GNAT acetyltransferase-like"/>
    <property type="match status" value="1"/>
</dbReference>
<evidence type="ECO:0000313" key="3">
    <source>
        <dbReference type="Proteomes" id="UP000605259"/>
    </source>
</evidence>
<dbReference type="InterPro" id="IPR027365">
    <property type="entry name" value="GNAT_acetyltra_YdfB-like"/>
</dbReference>
<dbReference type="Pfam" id="PF12746">
    <property type="entry name" value="GNAT_acetyltran"/>
    <property type="match status" value="1"/>
</dbReference>
<dbReference type="Proteomes" id="UP000605259">
    <property type="component" value="Unassembled WGS sequence"/>
</dbReference>
<organism evidence="2 3">
    <name type="scientific">Priestia taiwanensis</name>
    <dbReference type="NCBI Taxonomy" id="1347902"/>
    <lineage>
        <taxon>Bacteria</taxon>
        <taxon>Bacillati</taxon>
        <taxon>Bacillota</taxon>
        <taxon>Bacilli</taxon>
        <taxon>Bacillales</taxon>
        <taxon>Bacillaceae</taxon>
        <taxon>Priestia</taxon>
    </lineage>
</organism>
<dbReference type="InterPro" id="IPR042573">
    <property type="entry name" value="GNAT_acetyltra_N"/>
</dbReference>
<dbReference type="PANTHER" id="PTHR31143">
    <property type="match status" value="1"/>
</dbReference>
<evidence type="ECO:0000259" key="1">
    <source>
        <dbReference type="PROSITE" id="PS51186"/>
    </source>
</evidence>
<keyword evidence="3" id="KW-1185">Reference proteome</keyword>
<dbReference type="RefSeq" id="WP_188388262.1">
    <property type="nucleotide sequence ID" value="NZ_BMFK01000001.1"/>
</dbReference>
<comment type="caution">
    <text evidence="2">The sequence shown here is derived from an EMBL/GenBank/DDBJ whole genome shotgun (WGS) entry which is preliminary data.</text>
</comment>
<dbReference type="AlphaFoldDB" id="A0A917ASV6"/>
<proteinExistence type="predicted"/>
<gene>
    <name evidence="2" type="ORF">GCM10007140_20480</name>
</gene>
<feature type="domain" description="N-acetyltransferase" evidence="1">
    <location>
        <begin position="116"/>
        <end position="257"/>
    </location>
</feature>
<name>A0A917ASV6_9BACI</name>
<sequence length="257" mass="29016">MIYEATNEGKKKIAPMFEGMLDTLILSCLQGHMGTAWVNDVDNPTAAQIIVGDFAFYAGDAYATGVEELLRNIPEHMLIIVDTDEWKERIEEVHAGSLDKFLRYQFYKNPEHLKKEHVQTFLSHLPTGYELVKLDTSIVHEPTLHELSDDFIARFDSGEDYVERGIGYAILHEGKVVCGAGSYSIYDSGIEIDIVTHKNHRRKGLATVAAAALIMDCLEQDKYPSWDAANTNSAKLAEKLGYVFKEAYDTYYIHTEK</sequence>
<dbReference type="PANTHER" id="PTHR31143:SF2">
    <property type="entry name" value="FR47-LIKE DOMAIN-CONTAINING PROTEIN-RELATED"/>
    <property type="match status" value="1"/>
</dbReference>
<accession>A0A917ASV6</accession>
<evidence type="ECO:0000313" key="2">
    <source>
        <dbReference type="EMBL" id="GGE70480.1"/>
    </source>
</evidence>
<dbReference type="SUPFAM" id="SSF55729">
    <property type="entry name" value="Acyl-CoA N-acyltransferases (Nat)"/>
    <property type="match status" value="1"/>
</dbReference>
<dbReference type="PROSITE" id="PS51186">
    <property type="entry name" value="GNAT"/>
    <property type="match status" value="1"/>
</dbReference>
<protein>
    <submittedName>
        <fullName evidence="2">Zwittermicin A resistance protein ZmaR</fullName>
    </submittedName>
</protein>